<protein>
    <submittedName>
        <fullName evidence="2">Predicted protein</fullName>
    </submittedName>
</protein>
<gene>
    <name evidence="2" type="ORF">MICPUCDRAFT_66757</name>
</gene>
<feature type="region of interest" description="Disordered" evidence="1">
    <location>
        <begin position="1"/>
        <end position="53"/>
    </location>
</feature>
<organism evidence="3">
    <name type="scientific">Micromonas pusilla (strain CCMP1545)</name>
    <name type="common">Picoplanktonic green alga</name>
    <dbReference type="NCBI Taxonomy" id="564608"/>
    <lineage>
        <taxon>Eukaryota</taxon>
        <taxon>Viridiplantae</taxon>
        <taxon>Chlorophyta</taxon>
        <taxon>Mamiellophyceae</taxon>
        <taxon>Mamiellales</taxon>
        <taxon>Mamiellaceae</taxon>
        <taxon>Micromonas</taxon>
    </lineage>
</organism>
<reference evidence="2 3" key="1">
    <citation type="journal article" date="2009" name="Science">
        <title>Green evolution and dynamic adaptations revealed by genomes of the marine picoeukaryotes Micromonas.</title>
        <authorList>
            <person name="Worden A.Z."/>
            <person name="Lee J.H."/>
            <person name="Mock T."/>
            <person name="Rouze P."/>
            <person name="Simmons M.P."/>
            <person name="Aerts A.L."/>
            <person name="Allen A.E."/>
            <person name="Cuvelier M.L."/>
            <person name="Derelle E."/>
            <person name="Everett M.V."/>
            <person name="Foulon E."/>
            <person name="Grimwood J."/>
            <person name="Gundlach H."/>
            <person name="Henrissat B."/>
            <person name="Napoli C."/>
            <person name="McDonald S.M."/>
            <person name="Parker M.S."/>
            <person name="Rombauts S."/>
            <person name="Salamov A."/>
            <person name="Von Dassow P."/>
            <person name="Badger J.H."/>
            <person name="Coutinho P.M."/>
            <person name="Demir E."/>
            <person name="Dubchak I."/>
            <person name="Gentemann C."/>
            <person name="Eikrem W."/>
            <person name="Gready J.E."/>
            <person name="John U."/>
            <person name="Lanier W."/>
            <person name="Lindquist E.A."/>
            <person name="Lucas S."/>
            <person name="Mayer K.F."/>
            <person name="Moreau H."/>
            <person name="Not F."/>
            <person name="Otillar R."/>
            <person name="Panaud O."/>
            <person name="Pangilinan J."/>
            <person name="Paulsen I."/>
            <person name="Piegu B."/>
            <person name="Poliakov A."/>
            <person name="Robbens S."/>
            <person name="Schmutz J."/>
            <person name="Toulza E."/>
            <person name="Wyss T."/>
            <person name="Zelensky A."/>
            <person name="Zhou K."/>
            <person name="Armbrust E.V."/>
            <person name="Bhattacharya D."/>
            <person name="Goodenough U.W."/>
            <person name="Van de Peer Y."/>
            <person name="Grigoriev I.V."/>
        </authorList>
    </citation>
    <scope>NUCLEOTIDE SEQUENCE [LARGE SCALE GENOMIC DNA]</scope>
    <source>
        <strain evidence="2 3">CCMP1545</strain>
    </source>
</reference>
<feature type="region of interest" description="Disordered" evidence="1">
    <location>
        <begin position="105"/>
        <end position="128"/>
    </location>
</feature>
<evidence type="ECO:0000313" key="3">
    <source>
        <dbReference type="Proteomes" id="UP000001876"/>
    </source>
</evidence>
<accession>C1N4G9</accession>
<evidence type="ECO:0000313" key="2">
    <source>
        <dbReference type="EMBL" id="EEH52727.1"/>
    </source>
</evidence>
<sequence length="357" mass="37413">MMMTTTTRAPAAARASTAPRVDRAARASSASAPRHHRAIGAAHRASSRRRPGGPSVVALAALPRGAAAAMAMAMATRADADAASARPRDGVVARGRKGMLGRVIDGEDDETTSKKKKEKRAAAAADKAATFDGAGRAPKGSASMAASLEGGLGKASSKGKNWIVVGDAKTDFASKPIKLLELANGNFLLVKYAETDQVFCIPCNSTAYQYPMIDGELFFGPAGPAIRVPLDGTEYDLTTGDVIKARSLFYTLVPIRPRSRGERRSLRTFSPGASLRPSPLAFDPDTPRCCLSTPSDAFELHPDVHSLVRDALKWCPGGGNPIKSVLGALKSKETPVPLPTYPVSVAADGTISTTFVK</sequence>
<dbReference type="RefSeq" id="XP_003062788.1">
    <property type="nucleotide sequence ID" value="XM_003062742.1"/>
</dbReference>
<name>C1N4G9_MICPC</name>
<dbReference type="KEGG" id="mpp:MICPUCDRAFT_66757"/>
<keyword evidence="3" id="KW-1185">Reference proteome</keyword>
<dbReference type="eggNOG" id="ENOG502SAIK">
    <property type="taxonomic scope" value="Eukaryota"/>
</dbReference>
<dbReference type="Proteomes" id="UP000001876">
    <property type="component" value="Unassembled WGS sequence"/>
</dbReference>
<dbReference type="EMBL" id="GG663747">
    <property type="protein sequence ID" value="EEH52727.1"/>
    <property type="molecule type" value="Genomic_DNA"/>
</dbReference>
<evidence type="ECO:0000256" key="1">
    <source>
        <dbReference type="SAM" id="MobiDB-lite"/>
    </source>
</evidence>
<dbReference type="GeneID" id="9688228"/>
<dbReference type="OrthoDB" id="1910064at2759"/>
<dbReference type="AlphaFoldDB" id="C1N4G9"/>
<proteinExistence type="predicted"/>
<feature type="compositionally biased region" description="Low complexity" evidence="1">
    <location>
        <begin position="1"/>
        <end position="19"/>
    </location>
</feature>